<comment type="subcellular location">
    <subcellularLocation>
        <location evidence="1">Cell membrane</location>
        <topology evidence="1">Multi-pass membrane protein</topology>
    </subcellularLocation>
</comment>
<keyword evidence="3" id="KW-0813">Transport</keyword>
<dbReference type="NCBIfam" id="TIGR01525">
    <property type="entry name" value="ATPase-IB_hvy"/>
    <property type="match status" value="1"/>
</dbReference>
<dbReference type="OrthoDB" id="9814270at2"/>
<evidence type="ECO:0000256" key="1">
    <source>
        <dbReference type="ARBA" id="ARBA00004651"/>
    </source>
</evidence>
<feature type="transmembrane region" description="Helical" evidence="15">
    <location>
        <begin position="243"/>
        <end position="265"/>
    </location>
</feature>
<dbReference type="FunFam" id="3.30.70.100:FF:000005">
    <property type="entry name" value="Copper-exporting P-type ATPase A"/>
    <property type="match status" value="1"/>
</dbReference>
<dbReference type="PRINTS" id="PR00119">
    <property type="entry name" value="CATATPASE"/>
</dbReference>
<evidence type="ECO:0000256" key="15">
    <source>
        <dbReference type="RuleBase" id="RU362081"/>
    </source>
</evidence>
<accession>A0A437QSL1</accession>
<proteinExistence type="inferred from homology"/>
<evidence type="ECO:0000256" key="8">
    <source>
        <dbReference type="ARBA" id="ARBA00022741"/>
    </source>
</evidence>
<evidence type="ECO:0000256" key="2">
    <source>
        <dbReference type="ARBA" id="ARBA00006024"/>
    </source>
</evidence>
<evidence type="ECO:0000256" key="4">
    <source>
        <dbReference type="ARBA" id="ARBA00022475"/>
    </source>
</evidence>
<evidence type="ECO:0000256" key="3">
    <source>
        <dbReference type="ARBA" id="ARBA00022448"/>
    </source>
</evidence>
<dbReference type="SUPFAM" id="SSF81665">
    <property type="entry name" value="Calcium ATPase, transmembrane domain M"/>
    <property type="match status" value="1"/>
</dbReference>
<evidence type="ECO:0000256" key="9">
    <source>
        <dbReference type="ARBA" id="ARBA00022840"/>
    </source>
</evidence>
<reference evidence="17 18" key="1">
    <citation type="submission" date="2019-01" db="EMBL/GenBank/DDBJ databases">
        <authorList>
            <person name="Chen W.-M."/>
        </authorList>
    </citation>
    <scope>NUCLEOTIDE SEQUENCE [LARGE SCALE GENOMIC DNA]</scope>
    <source>
        <strain evidence="17 18">KYPC3</strain>
    </source>
</reference>
<dbReference type="InterPro" id="IPR036412">
    <property type="entry name" value="HAD-like_sf"/>
</dbReference>
<dbReference type="Gene3D" id="2.70.150.10">
    <property type="entry name" value="Calcium-transporting ATPase, cytoplasmic transduction domain A"/>
    <property type="match status" value="1"/>
</dbReference>
<dbReference type="SUPFAM" id="SSF55008">
    <property type="entry name" value="HMA, heavy metal-associated domain"/>
    <property type="match status" value="1"/>
</dbReference>
<evidence type="ECO:0000256" key="5">
    <source>
        <dbReference type="ARBA" id="ARBA00022553"/>
    </source>
</evidence>
<dbReference type="EC" id="3.6.3.3" evidence="17"/>
<evidence type="ECO:0000256" key="13">
    <source>
        <dbReference type="ARBA" id="ARBA00023065"/>
    </source>
</evidence>
<dbReference type="PANTHER" id="PTHR43520:SF5">
    <property type="entry name" value="CATION-TRANSPORTING P-TYPE ATPASE-RELATED"/>
    <property type="match status" value="1"/>
</dbReference>
<keyword evidence="9 15" id="KW-0067">ATP-binding</keyword>
<dbReference type="Pfam" id="PF00702">
    <property type="entry name" value="Hydrolase"/>
    <property type="match status" value="1"/>
</dbReference>
<keyword evidence="8 15" id="KW-0547">Nucleotide-binding</keyword>
<keyword evidence="6 15" id="KW-0812">Transmembrane</keyword>
<feature type="transmembrane region" description="Helical" evidence="15">
    <location>
        <begin position="755"/>
        <end position="775"/>
    </location>
</feature>
<dbReference type="NCBIfam" id="TIGR01494">
    <property type="entry name" value="ATPase_P-type"/>
    <property type="match status" value="1"/>
</dbReference>
<dbReference type="SUPFAM" id="SSF56784">
    <property type="entry name" value="HAD-like"/>
    <property type="match status" value="1"/>
</dbReference>
<keyword evidence="12 15" id="KW-1133">Transmembrane helix</keyword>
<evidence type="ECO:0000256" key="6">
    <source>
        <dbReference type="ARBA" id="ARBA00022692"/>
    </source>
</evidence>
<comment type="similarity">
    <text evidence="2 15">Belongs to the cation transport ATPase (P-type) (TC 3.A.3) family. Type IB subfamily.</text>
</comment>
<dbReference type="InterPro" id="IPR027256">
    <property type="entry name" value="P-typ_ATPase_IB"/>
</dbReference>
<dbReference type="PROSITE" id="PS00154">
    <property type="entry name" value="ATPASE_E1_E2"/>
    <property type="match status" value="1"/>
</dbReference>
<evidence type="ECO:0000256" key="12">
    <source>
        <dbReference type="ARBA" id="ARBA00022989"/>
    </source>
</evidence>
<dbReference type="NCBIfam" id="TIGR01512">
    <property type="entry name" value="ATPase-IB2_Cd"/>
    <property type="match status" value="1"/>
</dbReference>
<dbReference type="Pfam" id="PF00122">
    <property type="entry name" value="E1-E2_ATPase"/>
    <property type="match status" value="1"/>
</dbReference>
<dbReference type="AlphaFoldDB" id="A0A437QSL1"/>
<feature type="transmembrane region" description="Helical" evidence="15">
    <location>
        <begin position="427"/>
        <end position="445"/>
    </location>
</feature>
<evidence type="ECO:0000256" key="7">
    <source>
        <dbReference type="ARBA" id="ARBA00022723"/>
    </source>
</evidence>
<dbReference type="PROSITE" id="PS01047">
    <property type="entry name" value="HMA_1"/>
    <property type="match status" value="1"/>
</dbReference>
<dbReference type="Gene3D" id="3.40.50.1000">
    <property type="entry name" value="HAD superfamily/HAD-like"/>
    <property type="match status" value="1"/>
</dbReference>
<evidence type="ECO:0000259" key="16">
    <source>
        <dbReference type="PROSITE" id="PS50846"/>
    </source>
</evidence>
<dbReference type="GO" id="GO:0043682">
    <property type="term" value="F:P-type divalent copper transporter activity"/>
    <property type="evidence" value="ECO:0007669"/>
    <property type="project" value="TreeGrafter"/>
</dbReference>
<sequence>MLNRCFHCAEAVPEGSNFVLSFEGSARNFCCPGCVAVADTIISQGLADYYRFRTAPAAKASLVPEQLQNQTSYDNDEVLSDLSANIDGLQQIELSITGMSCAACAWLIEKQLRQHPAVGRVSVNSGTSRCVISWDPAQAKLSDLLQKISKLGYQASPFITDSEEHSYQSEMRAYLRRLAVSGIMSMQVMMLAFGLYFGDYTGIEQQYEGYLRWVSLLLTLPVMIYAAAPFSKSAWRALQSRQLNMDVPIVLALYYTFFASLYATISHSGEVYFESVCMFVFLLQLGKFFEFRARKQARDATSNLLKIMPVTAWLWDGEQATATSARRLQPGDLILVKAGETMPADGVVQSGSSSVDESMLTGEYRAVARQTGDPVLAGSVNHDGVLIVAVHKGLTQSRLGQIISLQQQTLHQKPQLLEKTDKIARFFVQRLLVVATGTFAVWYFYIDADRAFWVTLSVLVATCPCALSLATPTAITCALARLNRKGILIKNQQVLEFLPNLTKVFFDKTGTLTHGKFSVRQLDLPTSLLSKNHFSQSQLLDLIANIEAYSEHPIAKAFTPYRQSQLSLSAVTLQVGAGISAIWHYQQQALQVRIGNAAFCEVTADANWQVFCTIDGQHMASIALADEVRPEIAQVLPQLQTLGISFGILTGDSSKQADDIASQFGIETLHKSCTPEDKVQFIQQAVSAGDIVLMVGDGINDSPSFHAAHVSVALDSGTDLSKNQADVVLLHNDLSMLAELIAGAQLAKKVVRQNLLWAVGYNLVIIPLAVCGFVSPYVAVIGMSFSSLLVVSNSLRLLKA</sequence>
<dbReference type="InterPro" id="IPR023299">
    <property type="entry name" value="ATPase_P-typ_cyto_dom_N"/>
</dbReference>
<keyword evidence="7 15" id="KW-0479">Metal-binding</keyword>
<dbReference type="CDD" id="cd00371">
    <property type="entry name" value="HMA"/>
    <property type="match status" value="1"/>
</dbReference>
<dbReference type="GO" id="GO:0005886">
    <property type="term" value="C:plasma membrane"/>
    <property type="evidence" value="ECO:0007669"/>
    <property type="project" value="UniProtKB-SubCell"/>
</dbReference>
<dbReference type="InterPro" id="IPR001757">
    <property type="entry name" value="P_typ_ATPase"/>
</dbReference>
<feature type="domain" description="HMA" evidence="16">
    <location>
        <begin position="90"/>
        <end position="156"/>
    </location>
</feature>
<keyword evidence="5" id="KW-0597">Phosphoprotein</keyword>
<dbReference type="Proteomes" id="UP000283077">
    <property type="component" value="Unassembled WGS sequence"/>
</dbReference>
<dbReference type="Gene3D" id="3.30.70.100">
    <property type="match status" value="1"/>
</dbReference>
<dbReference type="PROSITE" id="PS50846">
    <property type="entry name" value="HMA_2"/>
    <property type="match status" value="1"/>
</dbReference>
<dbReference type="Pfam" id="PF12156">
    <property type="entry name" value="ATPase-cat_bd"/>
    <property type="match status" value="1"/>
</dbReference>
<gene>
    <name evidence="17" type="primary">cadA</name>
    <name evidence="17" type="ORF">EOE67_09840</name>
</gene>
<dbReference type="Gene3D" id="3.40.1110.10">
    <property type="entry name" value="Calcium-transporting ATPase, cytoplasmic domain N"/>
    <property type="match status" value="1"/>
</dbReference>
<dbReference type="NCBIfam" id="TIGR01511">
    <property type="entry name" value="ATPase-IB1_Cu"/>
    <property type="match status" value="1"/>
</dbReference>
<dbReference type="InterPro" id="IPR008250">
    <property type="entry name" value="ATPase_P-typ_transduc_dom_A_sf"/>
</dbReference>
<keyword evidence="4 15" id="KW-1003">Cell membrane</keyword>
<dbReference type="InterPro" id="IPR018303">
    <property type="entry name" value="ATPase_P-typ_P_site"/>
</dbReference>
<dbReference type="InterPro" id="IPR023214">
    <property type="entry name" value="HAD_sf"/>
</dbReference>
<feature type="transmembrane region" description="Helical" evidence="15">
    <location>
        <begin position="271"/>
        <end position="289"/>
    </location>
</feature>
<feature type="transmembrane region" description="Helical" evidence="15">
    <location>
        <begin position="178"/>
        <end position="198"/>
    </location>
</feature>
<keyword evidence="13" id="KW-0406">Ion transport</keyword>
<dbReference type="InterPro" id="IPR036163">
    <property type="entry name" value="HMA_dom_sf"/>
</dbReference>
<evidence type="ECO:0000313" key="18">
    <source>
        <dbReference type="Proteomes" id="UP000283077"/>
    </source>
</evidence>
<protein>
    <submittedName>
        <fullName evidence="17">Cadmium-translocating P-type ATPase</fullName>
        <ecNumber evidence="17">3.6.3.3</ecNumber>
    </submittedName>
</protein>
<dbReference type="GO" id="GO:0055070">
    <property type="term" value="P:copper ion homeostasis"/>
    <property type="evidence" value="ECO:0007669"/>
    <property type="project" value="TreeGrafter"/>
</dbReference>
<dbReference type="RefSeq" id="WP_127698923.1">
    <property type="nucleotide sequence ID" value="NZ_SACS01000009.1"/>
</dbReference>
<dbReference type="SUPFAM" id="SSF81653">
    <property type="entry name" value="Calcium ATPase, transduction domain A"/>
    <property type="match status" value="1"/>
</dbReference>
<comment type="caution">
    <text evidence="17">The sequence shown here is derived from an EMBL/GenBank/DDBJ whole genome shotgun (WGS) entry which is preliminary data.</text>
</comment>
<dbReference type="EMBL" id="SACS01000009">
    <property type="protein sequence ID" value="RVU37482.1"/>
    <property type="molecule type" value="Genomic_DNA"/>
</dbReference>
<name>A0A437QSL1_9GAMM</name>
<keyword evidence="14 15" id="KW-0472">Membrane</keyword>
<keyword evidence="17" id="KW-0378">Hydrolase</keyword>
<dbReference type="InterPro" id="IPR017969">
    <property type="entry name" value="Heavy-metal-associated_CS"/>
</dbReference>
<evidence type="ECO:0000256" key="10">
    <source>
        <dbReference type="ARBA" id="ARBA00022842"/>
    </source>
</evidence>
<dbReference type="InterPro" id="IPR006121">
    <property type="entry name" value="HMA_dom"/>
</dbReference>
<evidence type="ECO:0000256" key="11">
    <source>
        <dbReference type="ARBA" id="ARBA00022967"/>
    </source>
</evidence>
<feature type="transmembrane region" description="Helical" evidence="15">
    <location>
        <begin position="210"/>
        <end position="231"/>
    </location>
</feature>
<dbReference type="Pfam" id="PF00403">
    <property type="entry name" value="HMA"/>
    <property type="match status" value="1"/>
</dbReference>
<dbReference type="CDD" id="cd02079">
    <property type="entry name" value="P-type_ATPase_HM"/>
    <property type="match status" value="1"/>
</dbReference>
<feature type="transmembrane region" description="Helical" evidence="15">
    <location>
        <begin position="451"/>
        <end position="480"/>
    </location>
</feature>
<evidence type="ECO:0000256" key="14">
    <source>
        <dbReference type="ARBA" id="ARBA00023136"/>
    </source>
</evidence>
<dbReference type="InterPro" id="IPR023298">
    <property type="entry name" value="ATPase_P-typ_TM_dom_sf"/>
</dbReference>
<dbReference type="PANTHER" id="PTHR43520">
    <property type="entry name" value="ATP7, ISOFORM B"/>
    <property type="match status" value="1"/>
</dbReference>
<dbReference type="GO" id="GO:0005524">
    <property type="term" value="F:ATP binding"/>
    <property type="evidence" value="ECO:0007669"/>
    <property type="project" value="UniProtKB-UniRule"/>
</dbReference>
<keyword evidence="18" id="KW-1185">Reference proteome</keyword>
<dbReference type="GO" id="GO:0016887">
    <property type="term" value="F:ATP hydrolysis activity"/>
    <property type="evidence" value="ECO:0007669"/>
    <property type="project" value="InterPro"/>
</dbReference>
<evidence type="ECO:0000313" key="17">
    <source>
        <dbReference type="EMBL" id="RVU37482.1"/>
    </source>
</evidence>
<keyword evidence="10" id="KW-0460">Magnesium</keyword>
<organism evidence="17 18">
    <name type="scientific">Rheinheimera riviphila</name>
    <dbReference type="NCBI Taxonomy" id="1834037"/>
    <lineage>
        <taxon>Bacteria</taxon>
        <taxon>Pseudomonadati</taxon>
        <taxon>Pseudomonadota</taxon>
        <taxon>Gammaproteobacteria</taxon>
        <taxon>Chromatiales</taxon>
        <taxon>Chromatiaceae</taxon>
        <taxon>Rheinheimera</taxon>
    </lineage>
</organism>
<dbReference type="InterPro" id="IPR059000">
    <property type="entry name" value="ATPase_P-type_domA"/>
</dbReference>
<keyword evidence="11" id="KW-1278">Translocase</keyword>
<dbReference type="GO" id="GO:0005507">
    <property type="term" value="F:copper ion binding"/>
    <property type="evidence" value="ECO:0007669"/>
    <property type="project" value="TreeGrafter"/>
</dbReference>
<dbReference type="PRINTS" id="PR00943">
    <property type="entry name" value="CUATPASE"/>
</dbReference>
<dbReference type="InterPro" id="IPR021993">
    <property type="entry name" value="ATPase-cat-bd"/>
</dbReference>